<dbReference type="EMBL" id="BFEA01000676">
    <property type="protein sequence ID" value="GBG88498.1"/>
    <property type="molecule type" value="Genomic_DNA"/>
</dbReference>
<gene>
    <name evidence="2" type="ORF">CBR_g47969</name>
</gene>
<feature type="compositionally biased region" description="Acidic residues" evidence="1">
    <location>
        <begin position="101"/>
        <end position="121"/>
    </location>
</feature>
<reference evidence="2 3" key="1">
    <citation type="journal article" date="2018" name="Cell">
        <title>The Chara Genome: Secondary Complexity and Implications for Plant Terrestrialization.</title>
        <authorList>
            <person name="Nishiyama T."/>
            <person name="Sakayama H."/>
            <person name="Vries J.D."/>
            <person name="Buschmann H."/>
            <person name="Saint-Marcoux D."/>
            <person name="Ullrich K.K."/>
            <person name="Haas F.B."/>
            <person name="Vanderstraeten L."/>
            <person name="Becker D."/>
            <person name="Lang D."/>
            <person name="Vosolsobe S."/>
            <person name="Rombauts S."/>
            <person name="Wilhelmsson P.K.I."/>
            <person name="Janitza P."/>
            <person name="Kern R."/>
            <person name="Heyl A."/>
            <person name="Rumpler F."/>
            <person name="Villalobos L.I.A.C."/>
            <person name="Clay J.M."/>
            <person name="Skokan R."/>
            <person name="Toyoda A."/>
            <person name="Suzuki Y."/>
            <person name="Kagoshima H."/>
            <person name="Schijlen E."/>
            <person name="Tajeshwar N."/>
            <person name="Catarino B."/>
            <person name="Hetherington A.J."/>
            <person name="Saltykova A."/>
            <person name="Bonnot C."/>
            <person name="Breuninger H."/>
            <person name="Symeonidi A."/>
            <person name="Radhakrishnan G.V."/>
            <person name="Van Nieuwerburgh F."/>
            <person name="Deforce D."/>
            <person name="Chang C."/>
            <person name="Karol K.G."/>
            <person name="Hedrich R."/>
            <person name="Ulvskov P."/>
            <person name="Glockner G."/>
            <person name="Delwiche C.F."/>
            <person name="Petrasek J."/>
            <person name="Van de Peer Y."/>
            <person name="Friml J."/>
            <person name="Beilby M."/>
            <person name="Dolan L."/>
            <person name="Kohara Y."/>
            <person name="Sugano S."/>
            <person name="Fujiyama A."/>
            <person name="Delaux P.-M."/>
            <person name="Quint M."/>
            <person name="TheiBen G."/>
            <person name="Hagemann M."/>
            <person name="Harholt J."/>
            <person name="Dunand C."/>
            <person name="Zachgo S."/>
            <person name="Langdale J."/>
            <person name="Maumus F."/>
            <person name="Straeten D.V.D."/>
            <person name="Gould S.B."/>
            <person name="Rensing S.A."/>
        </authorList>
    </citation>
    <scope>NUCLEOTIDE SEQUENCE [LARGE SCALE GENOMIC DNA]</scope>
    <source>
        <strain evidence="2 3">S276</strain>
    </source>
</reference>
<organism evidence="2 3">
    <name type="scientific">Chara braunii</name>
    <name type="common">Braun's stonewort</name>
    <dbReference type="NCBI Taxonomy" id="69332"/>
    <lineage>
        <taxon>Eukaryota</taxon>
        <taxon>Viridiplantae</taxon>
        <taxon>Streptophyta</taxon>
        <taxon>Charophyceae</taxon>
        <taxon>Charales</taxon>
        <taxon>Characeae</taxon>
        <taxon>Chara</taxon>
    </lineage>
</organism>
<dbReference type="GO" id="GO:0008909">
    <property type="term" value="F:isochorismate synthase activity"/>
    <property type="evidence" value="ECO:0007669"/>
    <property type="project" value="InterPro"/>
</dbReference>
<dbReference type="Gramene" id="GBG88498">
    <property type="protein sequence ID" value="GBG88498"/>
    <property type="gene ID" value="CBR_g47969"/>
</dbReference>
<dbReference type="AlphaFoldDB" id="A0A388M1P0"/>
<dbReference type="Proteomes" id="UP000265515">
    <property type="component" value="Unassembled WGS sequence"/>
</dbReference>
<comment type="caution">
    <text evidence="2">The sequence shown here is derived from an EMBL/GenBank/DDBJ whole genome shotgun (WGS) entry which is preliminary data.</text>
</comment>
<keyword evidence="3" id="KW-1185">Reference proteome</keyword>
<dbReference type="STRING" id="69332.A0A388M1P0"/>
<accession>A0A388M1P0</accession>
<dbReference type="OrthoDB" id="8119704at2759"/>
<proteinExistence type="predicted"/>
<sequence>MYPTTVVTRFRRPSVNHIIFVANISVLNSTVRPLRGMQCFVHYEILMSDRKLWGLPAAAPTKVMKMAATIARGTDPKLNSSLEDKEQPQQQRKQKQKQQQDEEESEEEEGKDEVGEETEDACDQHKMPSGTNISQDSFTKRFAGIRTSTDFLESPERQGAAGDPPSDAVDICQSKCLSPVLSLAEAVDALLCAVRELPAQYSLFHKSGVVRLEVPFPSSIGALKWIRSLPDVHSLLPRTFFSQRTPREGSYSKWSMKDGGSKTGIDRTDIFDVAGVGSAMTFQSDQPFSLQHWAHIHRFLSDKAPHLRALGCIRFNQASEPSQEWSDFGTFFFTIPRVEFSEHVSGCRLSCTVIWEDGNGLSVEDSVGDAVRVLNIRPASMLRGLAVP</sequence>
<name>A0A388M1P0_CHABU</name>
<evidence type="ECO:0000313" key="3">
    <source>
        <dbReference type="Proteomes" id="UP000265515"/>
    </source>
</evidence>
<dbReference type="PANTHER" id="PTHR47253">
    <property type="match status" value="1"/>
</dbReference>
<evidence type="ECO:0000256" key="1">
    <source>
        <dbReference type="SAM" id="MobiDB-lite"/>
    </source>
</evidence>
<protein>
    <submittedName>
        <fullName evidence="2">Uncharacterized protein</fullName>
    </submittedName>
</protein>
<evidence type="ECO:0000313" key="2">
    <source>
        <dbReference type="EMBL" id="GBG88498.1"/>
    </source>
</evidence>
<dbReference type="InterPro" id="IPR044250">
    <property type="entry name" value="MenF-like"/>
</dbReference>
<dbReference type="PANTHER" id="PTHR47253:SF4">
    <property type="entry name" value="ISOCHORISMATE SYNTHASE 2, CHLOROPLASTIC"/>
    <property type="match status" value="1"/>
</dbReference>
<feature type="region of interest" description="Disordered" evidence="1">
    <location>
        <begin position="74"/>
        <end position="138"/>
    </location>
</feature>